<dbReference type="Proteomes" id="UP000503129">
    <property type="component" value="Plasmid pBOCT1"/>
</dbReference>
<dbReference type="PANTHER" id="PTHR46098">
    <property type="entry name" value="TRNA (CYTOSINE(38)-C(5))-METHYLTRANSFERASE"/>
    <property type="match status" value="1"/>
</dbReference>
<dbReference type="REBASE" id="389141">
    <property type="entry name" value="M.Bse114ORF32960P"/>
</dbReference>
<protein>
    <recommendedName>
        <fullName evidence="1">DNA (cytosine-5-)-methyltransferase</fullName>
        <ecNumber evidence="1">2.1.1.37</ecNumber>
    </recommendedName>
</protein>
<dbReference type="GO" id="GO:0032259">
    <property type="term" value="P:methylation"/>
    <property type="evidence" value="ECO:0007669"/>
    <property type="project" value="UniProtKB-KW"/>
</dbReference>
<keyword evidence="9" id="KW-1185">Reference proteome</keyword>
<proteinExistence type="inferred from homology"/>
<dbReference type="KEGG" id="bsen:DP114_32960"/>
<dbReference type="PANTHER" id="PTHR46098:SF1">
    <property type="entry name" value="TRNA (CYTOSINE(38)-C(5))-METHYLTRANSFERASE"/>
    <property type="match status" value="1"/>
</dbReference>
<evidence type="ECO:0000256" key="3">
    <source>
        <dbReference type="ARBA" id="ARBA00022679"/>
    </source>
</evidence>
<sequence>MKLEKTVADFFAGIGLVTMGLIKQGWQVKYALDYSDEKRQMYQNAFGVGHYHCKDIREISGTEVPKVTLAHASFPCTNISVAGSRSGLHSGESSTFWDFVRFLHEMGELREIGKPPLILIENVEGFLTSGRGEDLIVALKALNNLGYAVDIFIIDAAHFVPQSRVRLFIIGNLFSFSQTYDEIERIMSQQKGARPQKVKDFIASNPTIKWSLRNLPDLPQRTTNLADIVDESEEWWVKERTEYLFNQMFERHKSQIRLMMQNEYWSYGTVFRRMRMRSGIKQSTAELRTDGIAGCLRTPKGGSARQIIVRAGFGRFDARLINACESARLMGASEYLIPQNISLNNILFGFGDAVCVPVIEWIAANYLNPLFNELNSMIKASQRAA</sequence>
<dbReference type="Gene3D" id="3.40.50.150">
    <property type="entry name" value="Vaccinia Virus protein VP39"/>
    <property type="match status" value="1"/>
</dbReference>
<name>A0A856MPB8_9CYAN</name>
<comment type="similarity">
    <text evidence="6 7">Belongs to the class I-like SAM-binding methyltransferase superfamily. C5-methyltransferase family.</text>
</comment>
<keyword evidence="3 6" id="KW-0808">Transferase</keyword>
<organism evidence="8 9">
    <name type="scientific">Brasilonema sennae CENA114</name>
    <dbReference type="NCBI Taxonomy" id="415709"/>
    <lineage>
        <taxon>Bacteria</taxon>
        <taxon>Bacillati</taxon>
        <taxon>Cyanobacteriota</taxon>
        <taxon>Cyanophyceae</taxon>
        <taxon>Nostocales</taxon>
        <taxon>Scytonemataceae</taxon>
        <taxon>Brasilonema</taxon>
        <taxon>Bromeliae group (in: Brasilonema)</taxon>
    </lineage>
</organism>
<evidence type="ECO:0000256" key="2">
    <source>
        <dbReference type="ARBA" id="ARBA00022603"/>
    </source>
</evidence>
<dbReference type="AlphaFoldDB" id="A0A856MPB8"/>
<evidence type="ECO:0000256" key="4">
    <source>
        <dbReference type="ARBA" id="ARBA00022691"/>
    </source>
</evidence>
<evidence type="ECO:0000313" key="9">
    <source>
        <dbReference type="Proteomes" id="UP000503129"/>
    </source>
</evidence>
<dbReference type="InterPro" id="IPR001525">
    <property type="entry name" value="C5_MeTfrase"/>
</dbReference>
<evidence type="ECO:0000256" key="1">
    <source>
        <dbReference type="ARBA" id="ARBA00011975"/>
    </source>
</evidence>
<keyword evidence="8" id="KW-0614">Plasmid</keyword>
<geneLocation type="plasmid" evidence="9">
    <name>pboct1</name>
</geneLocation>
<evidence type="ECO:0000256" key="7">
    <source>
        <dbReference type="RuleBase" id="RU000416"/>
    </source>
</evidence>
<feature type="active site" evidence="6">
    <location>
        <position position="76"/>
    </location>
</feature>
<keyword evidence="5" id="KW-0680">Restriction system</keyword>
<dbReference type="SUPFAM" id="SSF53335">
    <property type="entry name" value="S-adenosyl-L-methionine-dependent methyltransferases"/>
    <property type="match status" value="1"/>
</dbReference>
<keyword evidence="2 6" id="KW-0489">Methyltransferase</keyword>
<dbReference type="GO" id="GO:0003886">
    <property type="term" value="F:DNA (cytosine-5-)-methyltransferase activity"/>
    <property type="evidence" value="ECO:0007669"/>
    <property type="project" value="UniProtKB-EC"/>
</dbReference>
<dbReference type="InterPro" id="IPR029063">
    <property type="entry name" value="SAM-dependent_MTases_sf"/>
</dbReference>
<dbReference type="PROSITE" id="PS51679">
    <property type="entry name" value="SAM_MT_C5"/>
    <property type="match status" value="1"/>
</dbReference>
<dbReference type="InterPro" id="IPR050750">
    <property type="entry name" value="C5-MTase"/>
</dbReference>
<dbReference type="NCBIfam" id="TIGR00675">
    <property type="entry name" value="dcm"/>
    <property type="match status" value="1"/>
</dbReference>
<dbReference type="EC" id="2.1.1.37" evidence="1"/>
<dbReference type="Pfam" id="PF00145">
    <property type="entry name" value="DNA_methylase"/>
    <property type="match status" value="1"/>
</dbReference>
<dbReference type="EMBL" id="CP030119">
    <property type="protein sequence ID" value="QDL12578.1"/>
    <property type="molecule type" value="Genomic_DNA"/>
</dbReference>
<evidence type="ECO:0000313" key="8">
    <source>
        <dbReference type="EMBL" id="QDL12578.1"/>
    </source>
</evidence>
<keyword evidence="4 6" id="KW-0949">S-adenosyl-L-methionine</keyword>
<dbReference type="GO" id="GO:0009307">
    <property type="term" value="P:DNA restriction-modification system"/>
    <property type="evidence" value="ECO:0007669"/>
    <property type="project" value="UniProtKB-KW"/>
</dbReference>
<reference evidence="8 9" key="1">
    <citation type="submission" date="2018-06" db="EMBL/GenBank/DDBJ databases">
        <title>Comparative genomics of Brasilonema spp. strains.</title>
        <authorList>
            <person name="Alvarenga D.O."/>
            <person name="Fiore M.F."/>
            <person name="Varani A.M."/>
        </authorList>
    </citation>
    <scope>NUCLEOTIDE SEQUENCE [LARGE SCALE GENOMIC DNA]</scope>
    <source>
        <strain evidence="8 9">CENA114</strain>
        <plasmid evidence="9">pboct1</plasmid>
    </source>
</reference>
<dbReference type="RefSeq" id="WP_169267302.1">
    <property type="nucleotide sequence ID" value="NZ_CAWOXK010000002.1"/>
</dbReference>
<accession>A0A856MPB8</accession>
<gene>
    <name evidence="8" type="ORF">DP114_32960</name>
</gene>
<evidence type="ECO:0000256" key="6">
    <source>
        <dbReference type="PROSITE-ProRule" id="PRU01016"/>
    </source>
</evidence>
<evidence type="ECO:0000256" key="5">
    <source>
        <dbReference type="ARBA" id="ARBA00022747"/>
    </source>
</evidence>
<dbReference type="PRINTS" id="PR00105">
    <property type="entry name" value="C5METTRFRASE"/>
</dbReference>